<name>A0A6M3L832_9ZZZZ</name>
<dbReference type="AlphaFoldDB" id="A0A6M3L832"/>
<dbReference type="EMBL" id="MT142953">
    <property type="protein sequence ID" value="QJA90986.1"/>
    <property type="molecule type" value="Genomic_DNA"/>
</dbReference>
<reference evidence="1" key="1">
    <citation type="submission" date="2020-03" db="EMBL/GenBank/DDBJ databases">
        <title>The deep terrestrial virosphere.</title>
        <authorList>
            <person name="Holmfeldt K."/>
            <person name="Nilsson E."/>
            <person name="Simone D."/>
            <person name="Lopez-Fernandez M."/>
            <person name="Wu X."/>
            <person name="de Brujin I."/>
            <person name="Lundin D."/>
            <person name="Andersson A."/>
            <person name="Bertilsson S."/>
            <person name="Dopson M."/>
        </authorList>
    </citation>
    <scope>NUCLEOTIDE SEQUENCE</scope>
    <source>
        <strain evidence="1">MM415B03501</strain>
    </source>
</reference>
<accession>A0A6M3L832</accession>
<evidence type="ECO:0000313" key="1">
    <source>
        <dbReference type="EMBL" id="QJA90986.1"/>
    </source>
</evidence>
<protein>
    <submittedName>
        <fullName evidence="1">Uncharacterized protein</fullName>
    </submittedName>
</protein>
<sequence length="70" mass="8090">MSMDEDLRAEASAAAFEDRVRYNRICSPPWSRLRDIRLSGECPDCGALYEYNQAVDTCDWCGRNQQKEPE</sequence>
<organism evidence="1">
    <name type="scientific">viral metagenome</name>
    <dbReference type="NCBI Taxonomy" id="1070528"/>
    <lineage>
        <taxon>unclassified sequences</taxon>
        <taxon>metagenomes</taxon>
        <taxon>organismal metagenomes</taxon>
    </lineage>
</organism>
<gene>
    <name evidence="1" type="ORF">MM415B03501_0004</name>
</gene>
<proteinExistence type="predicted"/>